<name>A0ACB9CZJ9_CICIN</name>
<organism evidence="1 2">
    <name type="scientific">Cichorium intybus</name>
    <name type="common">Chicory</name>
    <dbReference type="NCBI Taxonomy" id="13427"/>
    <lineage>
        <taxon>Eukaryota</taxon>
        <taxon>Viridiplantae</taxon>
        <taxon>Streptophyta</taxon>
        <taxon>Embryophyta</taxon>
        <taxon>Tracheophyta</taxon>
        <taxon>Spermatophyta</taxon>
        <taxon>Magnoliopsida</taxon>
        <taxon>eudicotyledons</taxon>
        <taxon>Gunneridae</taxon>
        <taxon>Pentapetalae</taxon>
        <taxon>asterids</taxon>
        <taxon>campanulids</taxon>
        <taxon>Asterales</taxon>
        <taxon>Asteraceae</taxon>
        <taxon>Cichorioideae</taxon>
        <taxon>Cichorieae</taxon>
        <taxon>Cichoriinae</taxon>
        <taxon>Cichorium</taxon>
    </lineage>
</organism>
<evidence type="ECO:0000313" key="1">
    <source>
        <dbReference type="EMBL" id="KAI3739762.1"/>
    </source>
</evidence>
<evidence type="ECO:0000313" key="2">
    <source>
        <dbReference type="Proteomes" id="UP001055811"/>
    </source>
</evidence>
<accession>A0ACB9CZJ9</accession>
<gene>
    <name evidence="1" type="ORF">L2E82_30173</name>
</gene>
<dbReference type="EMBL" id="CM042013">
    <property type="protein sequence ID" value="KAI3739762.1"/>
    <property type="molecule type" value="Genomic_DNA"/>
</dbReference>
<reference evidence="1 2" key="2">
    <citation type="journal article" date="2022" name="Mol. Ecol. Resour.">
        <title>The genomes of chicory, endive, great burdock and yacon provide insights into Asteraceae paleo-polyploidization history and plant inulin production.</title>
        <authorList>
            <person name="Fan W."/>
            <person name="Wang S."/>
            <person name="Wang H."/>
            <person name="Wang A."/>
            <person name="Jiang F."/>
            <person name="Liu H."/>
            <person name="Zhao H."/>
            <person name="Xu D."/>
            <person name="Zhang Y."/>
        </authorList>
    </citation>
    <scope>NUCLEOTIDE SEQUENCE [LARGE SCALE GENOMIC DNA]</scope>
    <source>
        <strain evidence="2">cv. Punajuju</strain>
        <tissue evidence="1">Leaves</tissue>
    </source>
</reference>
<protein>
    <submittedName>
        <fullName evidence="1">Uncharacterized protein</fullName>
    </submittedName>
</protein>
<proteinExistence type="predicted"/>
<keyword evidence="2" id="KW-1185">Reference proteome</keyword>
<reference evidence="2" key="1">
    <citation type="journal article" date="2022" name="Mol. Ecol. Resour.">
        <title>The genomes of chicory, endive, great burdock and yacon provide insights into Asteraceae palaeo-polyploidization history and plant inulin production.</title>
        <authorList>
            <person name="Fan W."/>
            <person name="Wang S."/>
            <person name="Wang H."/>
            <person name="Wang A."/>
            <person name="Jiang F."/>
            <person name="Liu H."/>
            <person name="Zhao H."/>
            <person name="Xu D."/>
            <person name="Zhang Y."/>
        </authorList>
    </citation>
    <scope>NUCLEOTIDE SEQUENCE [LARGE SCALE GENOMIC DNA]</scope>
    <source>
        <strain evidence="2">cv. Punajuju</strain>
    </source>
</reference>
<dbReference type="Proteomes" id="UP001055811">
    <property type="component" value="Linkage Group LG05"/>
</dbReference>
<sequence length="120" mass="13764">MKDDGESPEIFFHFLSNNETSKEKEKEWWKKQSGGERSTLKKCFAEDDTLSLGINTRVKAGEGDSDDFDETGTQDGDDQGQTCWILTEEVVMVKRYELDKEFRSWWGNSTGRGIIGTKLR</sequence>
<comment type="caution">
    <text evidence="1">The sequence shown here is derived from an EMBL/GenBank/DDBJ whole genome shotgun (WGS) entry which is preliminary data.</text>
</comment>